<dbReference type="InterPro" id="IPR010997">
    <property type="entry name" value="HRDC-like_sf"/>
</dbReference>
<dbReference type="InterPro" id="IPR044876">
    <property type="entry name" value="HRDC_dom_sf"/>
</dbReference>
<dbReference type="InterPro" id="IPR002121">
    <property type="entry name" value="HRDC_dom"/>
</dbReference>
<feature type="domain" description="HRDC" evidence="2">
    <location>
        <begin position="651"/>
        <end position="731"/>
    </location>
</feature>
<keyword evidence="5" id="KW-1185">Reference proteome</keyword>
<evidence type="ECO:0000313" key="4">
    <source>
        <dbReference type="EMBL" id="MDN0024639.1"/>
    </source>
</evidence>
<proteinExistence type="predicted"/>
<reference evidence="4" key="2">
    <citation type="submission" date="2023-08" db="EMBL/GenBank/DDBJ databases">
        <title>Identification and characterization of horizontal gene transfer across gut microbiota members of farm animals based on homology search.</title>
        <authorList>
            <person name="Schwarzerova J."/>
            <person name="Nykrynova M."/>
            <person name="Jureckova K."/>
            <person name="Cejkova D."/>
            <person name="Rychlik I."/>
        </authorList>
    </citation>
    <scope>NUCLEOTIDE SEQUENCE</scope>
    <source>
        <strain evidence="4">ET15</strain>
        <strain evidence="3">ET37</strain>
    </source>
</reference>
<organism evidence="4 6">
    <name type="scientific">Leyella lascolaii</name>
    <dbReference type="NCBI Taxonomy" id="1776379"/>
    <lineage>
        <taxon>Bacteria</taxon>
        <taxon>Pseudomonadati</taxon>
        <taxon>Bacteroidota</taxon>
        <taxon>Bacteroidia</taxon>
        <taxon>Bacteroidales</taxon>
        <taxon>Prevotellaceae</taxon>
        <taxon>Leyella</taxon>
    </lineage>
</organism>
<dbReference type="Pfam" id="PF13538">
    <property type="entry name" value="UvrD_C_2"/>
    <property type="match status" value="1"/>
</dbReference>
<dbReference type="Pfam" id="PF00570">
    <property type="entry name" value="HRDC"/>
    <property type="match status" value="1"/>
</dbReference>
<feature type="compositionally biased region" description="Low complexity" evidence="1">
    <location>
        <begin position="639"/>
        <end position="651"/>
    </location>
</feature>
<dbReference type="Pfam" id="PF05970">
    <property type="entry name" value="PIF1"/>
    <property type="match status" value="1"/>
</dbReference>
<dbReference type="Gene3D" id="3.40.50.300">
    <property type="entry name" value="P-loop containing nucleotide triphosphate hydrolases"/>
    <property type="match status" value="2"/>
</dbReference>
<gene>
    <name evidence="3" type="ORF">QVN81_02875</name>
    <name evidence="4" type="ORF">QVN84_03725</name>
</gene>
<dbReference type="GO" id="GO:0006281">
    <property type="term" value="P:DNA repair"/>
    <property type="evidence" value="ECO:0007669"/>
    <property type="project" value="InterPro"/>
</dbReference>
<dbReference type="InterPro" id="IPR027417">
    <property type="entry name" value="P-loop_NTPase"/>
</dbReference>
<accession>A0AAW7JFL2</accession>
<dbReference type="SUPFAM" id="SSF52540">
    <property type="entry name" value="P-loop containing nucleoside triphosphate hydrolases"/>
    <property type="match status" value="2"/>
</dbReference>
<dbReference type="GO" id="GO:0003678">
    <property type="term" value="F:DNA helicase activity"/>
    <property type="evidence" value="ECO:0007669"/>
    <property type="project" value="InterPro"/>
</dbReference>
<evidence type="ECO:0000313" key="6">
    <source>
        <dbReference type="Proteomes" id="UP001168478"/>
    </source>
</evidence>
<evidence type="ECO:0000313" key="3">
    <source>
        <dbReference type="EMBL" id="MDN0021968.1"/>
    </source>
</evidence>
<reference evidence="4" key="1">
    <citation type="submission" date="2023-06" db="EMBL/GenBank/DDBJ databases">
        <authorList>
            <person name="Zeman M."/>
            <person name="Kubasova T."/>
            <person name="Jahodarova E."/>
            <person name="Nykrynova M."/>
            <person name="Rychlik I."/>
        </authorList>
    </citation>
    <scope>NUCLEOTIDE SEQUENCE</scope>
    <source>
        <strain evidence="4">ET15</strain>
        <strain evidence="3">ET37</strain>
    </source>
</reference>
<evidence type="ECO:0000259" key="2">
    <source>
        <dbReference type="PROSITE" id="PS50967"/>
    </source>
</evidence>
<dbReference type="AlphaFoldDB" id="A0AAW7JFL2"/>
<dbReference type="Proteomes" id="UP001168478">
    <property type="component" value="Unassembled WGS sequence"/>
</dbReference>
<sequence>MNEEAQLAWNIIETTGTSLFLTGRAGTGKTTFLRNLKEHTSKCAVVVAPTGIAALNAGGVTMHSFFQLPFAPYVPGAKFGTQGSQVRMSKEKKRVICAIDLLVIDEISMVRADVLDSVDYVLRLCRRDKRPFGGVQLLMIGDLGQLAPVVKDEEWTILQQYYSTPYFFSSNALARTEYAVVELNKVYRQADPQFVALLNRVRDNTADQSVLDTLNSRYIPGFNADSVEGCIRLTTHNAQAQRVNNARLEALPGKAYTYDAEIEGVFPDYMYPTDERLTLKEKAQVMFVKNDSSPEKRYYNGMIGTVCSIGSRGFTVRPKDGGAEIEVEPETWENTRYELDNDTKEISEVVNGVFRQFPVKTAWAITIHKSQGLTFDHAVIDASMSFAHGQTYVALSRCRTLEGLVLSAPLTRAAIIRDGAVDGFVSDARRNIPDARMLGGMQRRYYVAMLDGLFDFTSVISPFYSMTRIMTEHMSRRYSRTSTEFKARSARLVSEVAAVSDKFHKQYVRMVMTTDGFAEDFALAERIRKGASYFLKRLTEVDGFVRKLDIVTENKELSQRIEEYMSELKTSLDSKRHLLGFVMENGFDANRYMREKTRIGAEGAEPDSRKSSRTAERRTGSRSSAGKAPAVKRKKAAADVRTASSAASGHRSASDRVLEALVAWRREKALETKMPAYCIMHTKSLEAIADTMPKSPDELVGLSSIGPKRAEKYGEEIISIVDSFRATHTGGNAEDGE</sequence>
<dbReference type="Proteomes" id="UP001167831">
    <property type="component" value="Unassembled WGS sequence"/>
</dbReference>
<protein>
    <submittedName>
        <fullName evidence="4">AAA family ATPase</fullName>
    </submittedName>
</protein>
<dbReference type="GO" id="GO:0003676">
    <property type="term" value="F:nucleic acid binding"/>
    <property type="evidence" value="ECO:0007669"/>
    <property type="project" value="InterPro"/>
</dbReference>
<dbReference type="InterPro" id="IPR051055">
    <property type="entry name" value="PIF1_helicase"/>
</dbReference>
<dbReference type="FunFam" id="3.40.50.300:FF:001498">
    <property type="entry name" value="ATP-dependent DNA helicase"/>
    <property type="match status" value="1"/>
</dbReference>
<dbReference type="PANTHER" id="PTHR47642">
    <property type="entry name" value="ATP-DEPENDENT DNA HELICASE"/>
    <property type="match status" value="1"/>
</dbReference>
<evidence type="ECO:0000256" key="1">
    <source>
        <dbReference type="SAM" id="MobiDB-lite"/>
    </source>
</evidence>
<name>A0AAW7JFL2_9BACT</name>
<dbReference type="InterPro" id="IPR010285">
    <property type="entry name" value="DNA_helicase_pif1-like_DEAD"/>
</dbReference>
<dbReference type="RefSeq" id="WP_289824679.1">
    <property type="nucleotide sequence ID" value="NZ_JAUEIE010000002.1"/>
</dbReference>
<dbReference type="PANTHER" id="PTHR47642:SF5">
    <property type="entry name" value="ATP-DEPENDENT DNA HELICASE"/>
    <property type="match status" value="1"/>
</dbReference>
<dbReference type="SMART" id="SM00341">
    <property type="entry name" value="HRDC"/>
    <property type="match status" value="1"/>
</dbReference>
<dbReference type="PROSITE" id="PS50967">
    <property type="entry name" value="HRDC"/>
    <property type="match status" value="1"/>
</dbReference>
<dbReference type="CDD" id="cd18809">
    <property type="entry name" value="SF1_C_RecD"/>
    <property type="match status" value="1"/>
</dbReference>
<dbReference type="GO" id="GO:0000166">
    <property type="term" value="F:nucleotide binding"/>
    <property type="evidence" value="ECO:0007669"/>
    <property type="project" value="InterPro"/>
</dbReference>
<evidence type="ECO:0000313" key="5">
    <source>
        <dbReference type="Proteomes" id="UP001167831"/>
    </source>
</evidence>
<feature type="compositionally biased region" description="Basic and acidic residues" evidence="1">
    <location>
        <begin position="606"/>
        <end position="619"/>
    </location>
</feature>
<dbReference type="GO" id="GO:0000723">
    <property type="term" value="P:telomere maintenance"/>
    <property type="evidence" value="ECO:0007669"/>
    <property type="project" value="InterPro"/>
</dbReference>
<dbReference type="SUPFAM" id="SSF47819">
    <property type="entry name" value="HRDC-like"/>
    <property type="match status" value="1"/>
</dbReference>
<dbReference type="EMBL" id="JAUEIE010000002">
    <property type="protein sequence ID" value="MDN0021968.1"/>
    <property type="molecule type" value="Genomic_DNA"/>
</dbReference>
<dbReference type="EMBL" id="JAUEIF010000002">
    <property type="protein sequence ID" value="MDN0024639.1"/>
    <property type="molecule type" value="Genomic_DNA"/>
</dbReference>
<dbReference type="Gene3D" id="1.10.150.80">
    <property type="entry name" value="HRDC domain"/>
    <property type="match status" value="1"/>
</dbReference>
<comment type="caution">
    <text evidence="4">The sequence shown here is derived from an EMBL/GenBank/DDBJ whole genome shotgun (WGS) entry which is preliminary data.</text>
</comment>
<feature type="region of interest" description="Disordered" evidence="1">
    <location>
        <begin position="598"/>
        <end position="652"/>
    </location>
</feature>
<dbReference type="InterPro" id="IPR027785">
    <property type="entry name" value="UvrD-like_helicase_C"/>
</dbReference>